<dbReference type="InterPro" id="IPR017441">
    <property type="entry name" value="Protein_kinase_ATP_BS"/>
</dbReference>
<dbReference type="Pfam" id="PF07714">
    <property type="entry name" value="PK_Tyr_Ser-Thr"/>
    <property type="match status" value="1"/>
</dbReference>
<feature type="compositionally biased region" description="Polar residues" evidence="17">
    <location>
        <begin position="29"/>
        <end position="39"/>
    </location>
</feature>
<dbReference type="GO" id="GO:0005524">
    <property type="term" value="F:ATP binding"/>
    <property type="evidence" value="ECO:0007669"/>
    <property type="project" value="UniProtKB-UniRule"/>
</dbReference>
<dbReference type="GO" id="GO:0009626">
    <property type="term" value="P:plant-type hypersensitive response"/>
    <property type="evidence" value="ECO:0007669"/>
    <property type="project" value="UniProtKB-ARBA"/>
</dbReference>
<dbReference type="PROSITE" id="PS50011">
    <property type="entry name" value="PROTEIN_KINASE_DOM"/>
    <property type="match status" value="1"/>
</dbReference>
<accession>M9WUL8</accession>
<evidence type="ECO:0000256" key="13">
    <source>
        <dbReference type="ARBA" id="ARBA00023136"/>
    </source>
</evidence>
<dbReference type="InterPro" id="IPR002182">
    <property type="entry name" value="NB-ARC"/>
</dbReference>
<dbReference type="FunFam" id="3.30.200.20:FF:000228">
    <property type="entry name" value="Serine/threonine-protein kinase BIK1"/>
    <property type="match status" value="1"/>
</dbReference>
<evidence type="ECO:0000256" key="1">
    <source>
        <dbReference type="ARBA" id="ARBA00004162"/>
    </source>
</evidence>
<dbReference type="InterPro" id="IPR055414">
    <property type="entry name" value="LRR_R13L4/SHOC2-like"/>
</dbReference>
<dbReference type="Gene3D" id="1.10.8.430">
    <property type="entry name" value="Helical domain of apoptotic protease-activating factors"/>
    <property type="match status" value="1"/>
</dbReference>
<feature type="domain" description="Protein kinase" evidence="18">
    <location>
        <begin position="1057"/>
        <end position="1355"/>
    </location>
</feature>
<evidence type="ECO:0000256" key="3">
    <source>
        <dbReference type="ARBA" id="ARBA00012513"/>
    </source>
</evidence>
<dbReference type="Gene3D" id="1.20.5.4130">
    <property type="match status" value="1"/>
</dbReference>
<feature type="binding site" evidence="16">
    <location>
        <position position="1095"/>
    </location>
    <ligand>
        <name>ATP</name>
        <dbReference type="ChEBI" id="CHEBI:30616"/>
    </ligand>
</feature>
<evidence type="ECO:0000313" key="19">
    <source>
        <dbReference type="EMBL" id="AGJ95079.1"/>
    </source>
</evidence>
<evidence type="ECO:0000256" key="16">
    <source>
        <dbReference type="PROSITE-ProRule" id="PRU10141"/>
    </source>
</evidence>
<dbReference type="GO" id="GO:0002758">
    <property type="term" value="P:innate immune response-activating signaling pathway"/>
    <property type="evidence" value="ECO:0007669"/>
    <property type="project" value="UniProtKB-ARBA"/>
</dbReference>
<evidence type="ECO:0000256" key="15">
    <source>
        <dbReference type="ARBA" id="ARBA00048679"/>
    </source>
</evidence>
<dbReference type="SUPFAM" id="SSF56112">
    <property type="entry name" value="Protein kinase-like (PK-like)"/>
    <property type="match status" value="1"/>
</dbReference>
<dbReference type="InterPro" id="IPR000719">
    <property type="entry name" value="Prot_kinase_dom"/>
</dbReference>
<keyword evidence="4" id="KW-0723">Serine/threonine-protein kinase</keyword>
<keyword evidence="8 16" id="KW-0547">Nucleotide-binding</keyword>
<dbReference type="Gene3D" id="3.80.10.10">
    <property type="entry name" value="Ribonuclease Inhibitor"/>
    <property type="match status" value="1"/>
</dbReference>
<evidence type="ECO:0000256" key="5">
    <source>
        <dbReference type="ARBA" id="ARBA00022679"/>
    </source>
</evidence>
<keyword evidence="10" id="KW-0611">Plant defense</keyword>
<dbReference type="InterPro" id="IPR036388">
    <property type="entry name" value="WH-like_DNA-bd_sf"/>
</dbReference>
<comment type="catalytic activity">
    <reaction evidence="15">
        <text>L-seryl-[protein] + ATP = O-phospho-L-seryl-[protein] + ADP + H(+)</text>
        <dbReference type="Rhea" id="RHEA:17989"/>
        <dbReference type="Rhea" id="RHEA-COMP:9863"/>
        <dbReference type="Rhea" id="RHEA-COMP:11604"/>
        <dbReference type="ChEBI" id="CHEBI:15378"/>
        <dbReference type="ChEBI" id="CHEBI:29999"/>
        <dbReference type="ChEBI" id="CHEBI:30616"/>
        <dbReference type="ChEBI" id="CHEBI:83421"/>
        <dbReference type="ChEBI" id="CHEBI:456216"/>
        <dbReference type="EC" id="2.7.11.1"/>
    </reaction>
</comment>
<evidence type="ECO:0000256" key="7">
    <source>
        <dbReference type="ARBA" id="ARBA00022737"/>
    </source>
</evidence>
<evidence type="ECO:0000256" key="8">
    <source>
        <dbReference type="ARBA" id="ARBA00022741"/>
    </source>
</evidence>
<keyword evidence="11 16" id="KW-0067">ATP-binding</keyword>
<dbReference type="Pfam" id="PF23559">
    <property type="entry name" value="WHD_DRP"/>
    <property type="match status" value="1"/>
</dbReference>
<dbReference type="InterPro" id="IPR032675">
    <property type="entry name" value="LRR_dom_sf"/>
</dbReference>
<evidence type="ECO:0000259" key="18">
    <source>
        <dbReference type="PROSITE" id="PS50011"/>
    </source>
</evidence>
<dbReference type="GO" id="GO:0043531">
    <property type="term" value="F:ADP binding"/>
    <property type="evidence" value="ECO:0007669"/>
    <property type="project" value="InterPro"/>
</dbReference>
<dbReference type="InterPro" id="IPR050823">
    <property type="entry name" value="Plant_Ser_Thr_Prot_Kinase"/>
</dbReference>
<dbReference type="EMBL" id="KC529339">
    <property type="protein sequence ID" value="AGJ95079.1"/>
    <property type="molecule type" value="Genomic_DNA"/>
</dbReference>
<keyword evidence="12" id="KW-1133">Transmembrane helix</keyword>
<comment type="catalytic activity">
    <reaction evidence="14">
        <text>L-threonyl-[protein] + ATP = O-phospho-L-threonyl-[protein] + ADP + H(+)</text>
        <dbReference type="Rhea" id="RHEA:46608"/>
        <dbReference type="Rhea" id="RHEA-COMP:11060"/>
        <dbReference type="Rhea" id="RHEA-COMP:11605"/>
        <dbReference type="ChEBI" id="CHEBI:15378"/>
        <dbReference type="ChEBI" id="CHEBI:30013"/>
        <dbReference type="ChEBI" id="CHEBI:30616"/>
        <dbReference type="ChEBI" id="CHEBI:61977"/>
        <dbReference type="ChEBI" id="CHEBI:456216"/>
        <dbReference type="EC" id="2.7.11.1"/>
    </reaction>
</comment>
<dbReference type="InterPro" id="IPR001245">
    <property type="entry name" value="Ser-Thr/Tyr_kinase_cat_dom"/>
</dbReference>
<dbReference type="FunFam" id="1.10.10.10:FF:000322">
    <property type="entry name" value="Probable disease resistance protein At1g63360"/>
    <property type="match status" value="1"/>
</dbReference>
<evidence type="ECO:0000256" key="4">
    <source>
        <dbReference type="ARBA" id="ARBA00022527"/>
    </source>
</evidence>
<comment type="subcellular location">
    <subcellularLocation>
        <location evidence="1">Cell membrane</location>
        <topology evidence="1">Single-pass membrane protein</topology>
    </subcellularLocation>
</comment>
<dbReference type="SUPFAM" id="SSF52047">
    <property type="entry name" value="RNI-like"/>
    <property type="match status" value="1"/>
</dbReference>
<evidence type="ECO:0000256" key="2">
    <source>
        <dbReference type="ARBA" id="ARBA00008171"/>
    </source>
</evidence>
<organism evidence="19">
    <name type="scientific">Hordeum vulgare subsp. spontaneum</name>
    <name type="common">Wild barley</name>
    <name type="synonym">Hordeum spontaneum</name>
    <dbReference type="NCBI Taxonomy" id="77009"/>
    <lineage>
        <taxon>Eukaryota</taxon>
        <taxon>Viridiplantae</taxon>
        <taxon>Streptophyta</taxon>
        <taxon>Embryophyta</taxon>
        <taxon>Tracheophyta</taxon>
        <taxon>Spermatophyta</taxon>
        <taxon>Magnoliopsida</taxon>
        <taxon>Liliopsida</taxon>
        <taxon>Poales</taxon>
        <taxon>Poaceae</taxon>
        <taxon>BOP clade</taxon>
        <taxon>Pooideae</taxon>
        <taxon>Triticodae</taxon>
        <taxon>Triticeae</taxon>
        <taxon>Hordeinae</taxon>
        <taxon>Hordeum</taxon>
    </lineage>
</organism>
<dbReference type="Pfam" id="PF00931">
    <property type="entry name" value="NB-ARC"/>
    <property type="match status" value="1"/>
</dbReference>
<dbReference type="InterPro" id="IPR008271">
    <property type="entry name" value="Ser/Thr_kinase_AS"/>
</dbReference>
<evidence type="ECO:0000256" key="9">
    <source>
        <dbReference type="ARBA" id="ARBA00022777"/>
    </source>
</evidence>
<keyword evidence="9" id="KW-0418">Kinase</keyword>
<dbReference type="CDD" id="cd14066">
    <property type="entry name" value="STKc_IRAK"/>
    <property type="match status" value="1"/>
</dbReference>
<evidence type="ECO:0000256" key="11">
    <source>
        <dbReference type="ARBA" id="ARBA00022840"/>
    </source>
</evidence>
<feature type="region of interest" description="Disordered" evidence="17">
    <location>
        <begin position="1"/>
        <end position="103"/>
    </location>
</feature>
<dbReference type="Gene3D" id="3.40.50.300">
    <property type="entry name" value="P-loop containing nucleotide triphosphate hydrolases"/>
    <property type="match status" value="1"/>
</dbReference>
<evidence type="ECO:0000256" key="14">
    <source>
        <dbReference type="ARBA" id="ARBA00047899"/>
    </source>
</evidence>
<keyword evidence="7" id="KW-0677">Repeat</keyword>
<evidence type="ECO:0000256" key="12">
    <source>
        <dbReference type="ARBA" id="ARBA00022989"/>
    </source>
</evidence>
<dbReference type="InterPro" id="IPR058922">
    <property type="entry name" value="WHD_DRP"/>
</dbReference>
<dbReference type="Gene3D" id="1.10.510.10">
    <property type="entry name" value="Transferase(Phosphotransferase) domain 1"/>
    <property type="match status" value="1"/>
</dbReference>
<dbReference type="GO" id="GO:0042742">
    <property type="term" value="P:defense response to bacterium"/>
    <property type="evidence" value="ECO:0007669"/>
    <property type="project" value="UniProtKB-ARBA"/>
</dbReference>
<comment type="similarity">
    <text evidence="2">Belongs to the protein kinase superfamily. TKL Ser/Thr protein kinase family. ROCO subfamily.</text>
</comment>
<keyword evidence="13" id="KW-0472">Membrane</keyword>
<evidence type="ECO:0000256" key="10">
    <source>
        <dbReference type="ARBA" id="ARBA00022821"/>
    </source>
</evidence>
<dbReference type="GO" id="GO:0004674">
    <property type="term" value="F:protein serine/threonine kinase activity"/>
    <property type="evidence" value="ECO:0007669"/>
    <property type="project" value="UniProtKB-KW"/>
</dbReference>
<sequence length="1383" mass="153521">MEVPPARSSSKPMPLPHPLPLPHEEDAAPSSSDQATTDAIWSELANASPERISSSRSRMEETPARSSSEPMPLPDKDDATYSARRDTVPVKMGGSPDSASLEANMQDPPITALLGPMGRLLRRLHSFESSDHRLPGGLTANGIRLLREGLEGLYDCLKDVPDADLDLGATPKWWTKEVRELAYDTEDFFDNVMQSGAGTGDGVAVGRSSLLSWIINKRKQRLPQIAQDFSHLMARLDDARERCKSFQFAPETAIKPDHGQASTSRHTPELPLDLPVSAVSISNVHVNTAGCSLVGVEQPMKKLVNLLAFGDDNQKQLKVISISGSAGVGKTTVARTIYHRYGREFQCRAFVRVSRNPDMRRLLTSVLSQTKAPRTHSFSDAQDLIDSIIKHLQGKSYFIVVDDLWASSEWDIISRAFPYGDRCSRILTTTQVEDVALACSGYETEYIFEMRPLNDGEARKLFLNNVFGSESEDACPKEFEVVADRIIRKCSGLPLSIVSIASLLLPSKWNPAMWEKVESSLPSILRIDPTSQGMKDVLILIYNKLPLHLKTCLLYLGMYPEGCTITKDDLVKQWVAESLVSDTDYGCFDELVRRGMIQPVDTNYDGEVLSCTVNHMVMDLIRYKSIEDNFIIVVKYFESTLLLPDKVRRLSLQFGGSKSAKIPESIRMSQVRSLLFCGSSRCVPSIPDYCILQVLILHIWADQDQMSFDLTRINELFRLRYLMVECNITINLPDKIKGLQYLETLQLDGRLYSVSSDIVHLENLRHLRLPIQANLRDLCGLTNLEELHLISCTLEPSDNLVDNMKYLGSILEKLSNLKSLILAPAGSFPINSSRMSISCDDLSYVSPALAHLERLELLPRFCIFPSLPKWFKTLGKLCSLKVAVRELSNNDTDIVKGLPALTALSLYIQTAPAEMIVFGKAGFSALKYFKLSCCEPLLRFEAEAMPNLQKLRLVFSAQQVQQHGDAPICIEHLAGLKEITAKIKGAGAAGTESALRISVSNDPKNPKINAVNGSRNQPIVSVVSGSTLASKAGEEIKVSSKLRKFGFNDLKCATRNFRPESLLGEGGFGCVFKGWIEENGTAPVKPGTGLTVAVKTLNHDGLQGHKEWMAEVHFLGNLHHPNLVRLIGYCVEDDQRLLVYEFMPRGSLDSHLFGRSRPLPWSVRMKVALGAAQGLSFLHEEAEIPVIYGDFKTSNILLDSEYNAKLSDFGLEKDGPIGDKIRVSTRVMGTYGYAAPEYVMTGHFTSKSDVYSFGVVLLEMMSGRRSMDKNGPNGEHNLVEWARPFLGERQGFYKLVDSLVGERQGFYKLADPRLEGNFSVKGAQKAAQLARACLSRDPKARPLMSQVVEALKPLVNLKDMASSSYLYQTMQAERMTHSSSMNS</sequence>
<dbReference type="EC" id="2.7.11.1" evidence="3"/>
<dbReference type="InterPro" id="IPR027417">
    <property type="entry name" value="P-loop_NTPase"/>
</dbReference>
<dbReference type="PANTHER" id="PTHR45621">
    <property type="entry name" value="OS01G0588500 PROTEIN-RELATED"/>
    <property type="match status" value="1"/>
</dbReference>
<dbReference type="InterPro" id="IPR011009">
    <property type="entry name" value="Kinase-like_dom_sf"/>
</dbReference>
<dbReference type="Pfam" id="PF23598">
    <property type="entry name" value="LRR_14"/>
    <property type="match status" value="1"/>
</dbReference>
<dbReference type="GO" id="GO:0005886">
    <property type="term" value="C:plasma membrane"/>
    <property type="evidence" value="ECO:0007669"/>
    <property type="project" value="UniProtKB-SubCell"/>
</dbReference>
<keyword evidence="5" id="KW-0808">Transferase</keyword>
<gene>
    <name evidence="19" type="primary">Rpg5</name>
</gene>
<reference evidence="19" key="1">
    <citation type="journal article" date="2013" name="Phytopathology">
        <title>Allele characterization of genes required for rpg4-mediated wheat stem rust resistance identifies Rpg5 as the R gene.</title>
        <authorList>
            <person name="Arora D."/>
            <person name="Gross T."/>
            <person name="Brueggeman R."/>
        </authorList>
    </citation>
    <scope>NUCLEOTIDE SEQUENCE</scope>
    <source>
        <strain evidence="19">WBDC 160</strain>
    </source>
</reference>
<name>M9WUL8_HORVS</name>
<dbReference type="PROSITE" id="PS00108">
    <property type="entry name" value="PROTEIN_KINASE_ST"/>
    <property type="match status" value="1"/>
</dbReference>
<dbReference type="FunFam" id="1.10.510.10:FF:000095">
    <property type="entry name" value="protein STRUBBELIG-RECEPTOR FAMILY 8"/>
    <property type="match status" value="1"/>
</dbReference>
<dbReference type="PRINTS" id="PR00364">
    <property type="entry name" value="DISEASERSIST"/>
</dbReference>
<feature type="compositionally biased region" description="Basic and acidic residues" evidence="17">
    <location>
        <begin position="74"/>
        <end position="88"/>
    </location>
</feature>
<proteinExistence type="inferred from homology"/>
<evidence type="ECO:0000256" key="17">
    <source>
        <dbReference type="SAM" id="MobiDB-lite"/>
    </source>
</evidence>
<dbReference type="Gene3D" id="1.10.10.10">
    <property type="entry name" value="Winged helix-like DNA-binding domain superfamily/Winged helix DNA-binding domain"/>
    <property type="match status" value="1"/>
</dbReference>
<dbReference type="InterPro" id="IPR042197">
    <property type="entry name" value="Apaf_helical"/>
</dbReference>
<protein>
    <recommendedName>
        <fullName evidence="3">non-specific serine/threonine protein kinase</fullName>
        <ecNumber evidence="3">2.7.11.1</ecNumber>
    </recommendedName>
</protein>
<dbReference type="Gene3D" id="3.30.200.20">
    <property type="entry name" value="Phosphorylase Kinase, domain 1"/>
    <property type="match status" value="1"/>
</dbReference>
<dbReference type="PROSITE" id="PS00107">
    <property type="entry name" value="PROTEIN_KINASE_ATP"/>
    <property type="match status" value="1"/>
</dbReference>
<evidence type="ECO:0000256" key="6">
    <source>
        <dbReference type="ARBA" id="ARBA00022692"/>
    </source>
</evidence>
<keyword evidence="6" id="KW-0812">Transmembrane</keyword>
<dbReference type="SUPFAM" id="SSF52540">
    <property type="entry name" value="P-loop containing nucleoside triphosphate hydrolases"/>
    <property type="match status" value="1"/>
</dbReference>